<dbReference type="InterPro" id="IPR010994">
    <property type="entry name" value="RuvA_2-like"/>
</dbReference>
<dbReference type="GO" id="GO:0003677">
    <property type="term" value="F:DNA binding"/>
    <property type="evidence" value="ECO:0007669"/>
    <property type="project" value="UniProtKB-UniRule"/>
</dbReference>
<keyword evidence="3 7" id="KW-0228">DNA excision</keyword>
<dbReference type="InterPro" id="IPR001943">
    <property type="entry name" value="UVR_dom"/>
</dbReference>
<dbReference type="AlphaFoldDB" id="A0A4V1KW42"/>
<dbReference type="Gene3D" id="3.40.1440.10">
    <property type="entry name" value="GIY-YIG endonuclease"/>
    <property type="match status" value="1"/>
</dbReference>
<dbReference type="PROSITE" id="PS50164">
    <property type="entry name" value="GIY_YIG"/>
    <property type="match status" value="1"/>
</dbReference>
<dbReference type="SMART" id="SM00278">
    <property type="entry name" value="HhH1"/>
    <property type="match status" value="2"/>
</dbReference>
<dbReference type="CDD" id="cd10434">
    <property type="entry name" value="GIY-YIG_UvrC_Cho"/>
    <property type="match status" value="1"/>
</dbReference>
<dbReference type="GO" id="GO:0006289">
    <property type="term" value="P:nucleotide-excision repair"/>
    <property type="evidence" value="ECO:0007669"/>
    <property type="project" value="UniProtKB-UniRule"/>
</dbReference>
<evidence type="ECO:0000256" key="3">
    <source>
        <dbReference type="ARBA" id="ARBA00022769"/>
    </source>
</evidence>
<evidence type="ECO:0000259" key="10">
    <source>
        <dbReference type="PROSITE" id="PS50164"/>
    </source>
</evidence>
<dbReference type="Pfam" id="PF01541">
    <property type="entry name" value="GIY-YIG"/>
    <property type="match status" value="1"/>
</dbReference>
<evidence type="ECO:0000256" key="4">
    <source>
        <dbReference type="ARBA" id="ARBA00022881"/>
    </source>
</evidence>
<dbReference type="InterPro" id="IPR050066">
    <property type="entry name" value="UvrABC_protein_C"/>
</dbReference>
<dbReference type="SUPFAM" id="SSF46600">
    <property type="entry name" value="C-terminal UvrC-binding domain of UvrB"/>
    <property type="match status" value="1"/>
</dbReference>
<dbReference type="NCBIfam" id="TIGR00194">
    <property type="entry name" value="uvrC"/>
    <property type="match status" value="1"/>
</dbReference>
<evidence type="ECO:0000259" key="9">
    <source>
        <dbReference type="PROSITE" id="PS50151"/>
    </source>
</evidence>
<evidence type="ECO:0000256" key="7">
    <source>
        <dbReference type="HAMAP-Rule" id="MF_00203"/>
    </source>
</evidence>
<dbReference type="InterPro" id="IPR004791">
    <property type="entry name" value="UvrC"/>
</dbReference>
<dbReference type="Gene3D" id="4.10.860.10">
    <property type="entry name" value="UVR domain"/>
    <property type="match status" value="1"/>
</dbReference>
<dbReference type="GO" id="GO:0009380">
    <property type="term" value="C:excinuclease repair complex"/>
    <property type="evidence" value="ECO:0007669"/>
    <property type="project" value="InterPro"/>
</dbReference>
<keyword evidence="4 7" id="KW-0267">Excision nuclease</keyword>
<organism evidence="12 13">
    <name type="scientific">Bradyrhizobium zhanjiangense</name>
    <dbReference type="NCBI Taxonomy" id="1325107"/>
    <lineage>
        <taxon>Bacteria</taxon>
        <taxon>Pseudomonadati</taxon>
        <taxon>Pseudomonadota</taxon>
        <taxon>Alphaproteobacteria</taxon>
        <taxon>Hyphomicrobiales</taxon>
        <taxon>Nitrobacteraceae</taxon>
        <taxon>Bradyrhizobium</taxon>
    </lineage>
</organism>
<dbReference type="Pfam" id="PF02151">
    <property type="entry name" value="UVR"/>
    <property type="match status" value="1"/>
</dbReference>
<dbReference type="InterPro" id="IPR047296">
    <property type="entry name" value="GIY-YIG_UvrC_Cho"/>
</dbReference>
<dbReference type="EMBL" id="RKMK01000019">
    <property type="protein sequence ID" value="RXG94010.1"/>
    <property type="molecule type" value="Genomic_DNA"/>
</dbReference>
<dbReference type="HAMAP" id="MF_00203">
    <property type="entry name" value="UvrC"/>
    <property type="match status" value="1"/>
</dbReference>
<feature type="compositionally biased region" description="Basic and acidic residues" evidence="8">
    <location>
        <begin position="1"/>
        <end position="14"/>
    </location>
</feature>
<evidence type="ECO:0000256" key="6">
    <source>
        <dbReference type="ARBA" id="ARBA00023236"/>
    </source>
</evidence>
<dbReference type="Pfam" id="PF08459">
    <property type="entry name" value="UvrC_RNaseH_dom"/>
    <property type="match status" value="1"/>
</dbReference>
<dbReference type="SUPFAM" id="SSF82771">
    <property type="entry name" value="GIY-YIG endonuclease"/>
    <property type="match status" value="1"/>
</dbReference>
<proteinExistence type="inferred from homology"/>
<dbReference type="PANTHER" id="PTHR30562">
    <property type="entry name" value="UVRC/OXIDOREDUCTASE"/>
    <property type="match status" value="1"/>
</dbReference>
<evidence type="ECO:0000313" key="12">
    <source>
        <dbReference type="EMBL" id="RXG94010.1"/>
    </source>
</evidence>
<dbReference type="SUPFAM" id="SSF47781">
    <property type="entry name" value="RuvA domain 2-like"/>
    <property type="match status" value="1"/>
</dbReference>
<dbReference type="RefSeq" id="WP_128931421.1">
    <property type="nucleotide sequence ID" value="NZ_CP022221.1"/>
</dbReference>
<dbReference type="InterPro" id="IPR036876">
    <property type="entry name" value="UVR_dom_sf"/>
</dbReference>
<dbReference type="NCBIfam" id="NF001824">
    <property type="entry name" value="PRK00558.1-5"/>
    <property type="match status" value="1"/>
</dbReference>
<gene>
    <name evidence="7 12" type="primary">uvrC</name>
    <name evidence="12" type="ORF">EAS61_21030</name>
</gene>
<reference evidence="12 13" key="1">
    <citation type="submission" date="2018-11" db="EMBL/GenBank/DDBJ databases">
        <title>Bradyrhizobium sp. nov., isolated from effective nodules of peanut in China.</title>
        <authorList>
            <person name="Li Y."/>
        </authorList>
    </citation>
    <scope>NUCLEOTIDE SEQUENCE [LARGE SCALE GENOMIC DNA]</scope>
    <source>
        <strain evidence="12 13">CCBAU 51770</strain>
    </source>
</reference>
<sequence>MVHDSPDNPDEARARKPVRVTAPDAPPRDTEMTPPDLDPATASGDDEDDARLPDILEESGAVGEGPLATGHEAIERAVRLAPTSAGVYRMLNANADVLYVGKAKNVKKRLSNYARQSAPQPARILRMIAATVTVEIVSTNTETEALLLEANLIKQLRPRFNVQLRDDKSFPYILITGDHWAPQILKHRGAQTRPGRYFGPFASAGAVNRTITALQRAFLIRSCTDSFFESRTRPCLLYQIRRCAGPCTREIDFPGYTTLVREATDFLSGKSHAVKQELAGEMEKASGELEFERAALYRDRLAALSAIQSQQGINPRTVEEADVFAIHQEGGFSCVEVFFFRTGQNWGNRAYFPRAEKTFTPEEVLGSFLAQFYDDKPPPKNILLSHEIEESELLANALSIKAGHKVEVTAPKRGEKKELVTHALTNAREALGRKLADTATQSRLLEAMAATLSLPHVPKRIEVYDNSHIQGTNAVGAMIVAGQDGFVKNQYRKFNIKSEGLTPGDDYAMMREVLERRFKRLINPPEEGVTKAKDDDFPQWPDLVIIDGGRGQLNAVREIFANLGLTEVSLMSVAKGPDRDAGRETLFMPEREAIKLEPRDPVLYFIQRLRDEAHRFVIGSHRKLRKKDIREAGLQEIPGIGPSRKRALLHHFGTLKEIERASIADLGKVPGVSAESARRIFEYFHPQPG</sequence>
<evidence type="ECO:0000256" key="1">
    <source>
        <dbReference type="ARBA" id="ARBA00022490"/>
    </source>
</evidence>
<comment type="caution">
    <text evidence="12">The sequence shown here is derived from an EMBL/GenBank/DDBJ whole genome shotgun (WGS) entry which is preliminary data.</text>
</comment>
<evidence type="ECO:0000256" key="5">
    <source>
        <dbReference type="ARBA" id="ARBA00023204"/>
    </source>
</evidence>
<comment type="similarity">
    <text evidence="7">Belongs to the UvrC family.</text>
</comment>
<evidence type="ECO:0000313" key="13">
    <source>
        <dbReference type="Proteomes" id="UP000290174"/>
    </source>
</evidence>
<dbReference type="GO" id="GO:0009381">
    <property type="term" value="F:excinuclease ABC activity"/>
    <property type="evidence" value="ECO:0007669"/>
    <property type="project" value="UniProtKB-UniRule"/>
</dbReference>
<dbReference type="GO" id="GO:0005737">
    <property type="term" value="C:cytoplasm"/>
    <property type="evidence" value="ECO:0007669"/>
    <property type="project" value="UniProtKB-SubCell"/>
</dbReference>
<dbReference type="PANTHER" id="PTHR30562:SF1">
    <property type="entry name" value="UVRABC SYSTEM PROTEIN C"/>
    <property type="match status" value="1"/>
</dbReference>
<dbReference type="InterPro" id="IPR000305">
    <property type="entry name" value="GIY-YIG_endonuc"/>
</dbReference>
<dbReference type="Gene3D" id="3.30.420.340">
    <property type="entry name" value="UvrC, RNAse H endonuclease domain"/>
    <property type="match status" value="1"/>
</dbReference>
<dbReference type="Pfam" id="PF14520">
    <property type="entry name" value="HHH_5"/>
    <property type="match status" value="1"/>
</dbReference>
<dbReference type="PROSITE" id="PS50151">
    <property type="entry name" value="UVR"/>
    <property type="match status" value="1"/>
</dbReference>
<evidence type="ECO:0000259" key="11">
    <source>
        <dbReference type="PROSITE" id="PS50165"/>
    </source>
</evidence>
<keyword evidence="2 7" id="KW-0227">DNA damage</keyword>
<keyword evidence="1 7" id="KW-0963">Cytoplasm</keyword>
<feature type="domain" description="UVR" evidence="9">
    <location>
        <begin position="272"/>
        <end position="307"/>
    </location>
</feature>
<feature type="domain" description="UvrC family homology region profile" evidence="11">
    <location>
        <begin position="323"/>
        <end position="560"/>
    </location>
</feature>
<dbReference type="Gene3D" id="1.10.150.20">
    <property type="entry name" value="5' to 3' exonuclease, C-terminal subdomain"/>
    <property type="match status" value="1"/>
</dbReference>
<feature type="domain" description="GIY-YIG" evidence="10">
    <location>
        <begin position="83"/>
        <end position="162"/>
    </location>
</feature>
<comment type="function">
    <text evidence="7">The UvrABC repair system catalyzes the recognition and processing of DNA lesions. UvrC both incises the 5' and 3' sides of the lesion. The N-terminal half is responsible for the 3' incision and the C-terminal half is responsible for the 5' incision.</text>
</comment>
<accession>A0A4V1KW42</accession>
<evidence type="ECO:0000256" key="8">
    <source>
        <dbReference type="SAM" id="MobiDB-lite"/>
    </source>
</evidence>
<dbReference type="InterPro" id="IPR003583">
    <property type="entry name" value="Hlx-hairpin-Hlx_DNA-bd_motif"/>
</dbReference>
<feature type="region of interest" description="Disordered" evidence="8">
    <location>
        <begin position="1"/>
        <end position="51"/>
    </location>
</feature>
<dbReference type="SMART" id="SM00465">
    <property type="entry name" value="GIYc"/>
    <property type="match status" value="1"/>
</dbReference>
<dbReference type="GO" id="GO:0009432">
    <property type="term" value="P:SOS response"/>
    <property type="evidence" value="ECO:0007669"/>
    <property type="project" value="UniProtKB-UniRule"/>
</dbReference>
<dbReference type="FunFam" id="3.30.420.340:FF:000001">
    <property type="entry name" value="UvrABC system protein C"/>
    <property type="match status" value="1"/>
</dbReference>
<comment type="subunit">
    <text evidence="7">Interacts with UvrB in an incision complex.</text>
</comment>
<keyword evidence="5 7" id="KW-0234">DNA repair</keyword>
<dbReference type="PROSITE" id="PS50165">
    <property type="entry name" value="UVRC"/>
    <property type="match status" value="1"/>
</dbReference>
<keyword evidence="6 7" id="KW-0742">SOS response</keyword>
<dbReference type="Pfam" id="PF22920">
    <property type="entry name" value="UvrC_RNaseH"/>
    <property type="match status" value="1"/>
</dbReference>
<evidence type="ECO:0000256" key="2">
    <source>
        <dbReference type="ARBA" id="ARBA00022763"/>
    </source>
</evidence>
<dbReference type="InterPro" id="IPR001162">
    <property type="entry name" value="UvrC_RNase_H_dom"/>
</dbReference>
<comment type="subcellular location">
    <subcellularLocation>
        <location evidence="7">Cytoplasm</location>
    </subcellularLocation>
</comment>
<name>A0A4V1KW42_9BRAD</name>
<protein>
    <recommendedName>
        <fullName evidence="7">UvrABC system protein C</fullName>
        <shortName evidence="7">Protein UvrC</shortName>
    </recommendedName>
    <alternativeName>
        <fullName evidence="7">Excinuclease ABC subunit C</fullName>
    </alternativeName>
</protein>
<dbReference type="InterPro" id="IPR038476">
    <property type="entry name" value="UvrC_RNase_H_dom_sf"/>
</dbReference>
<dbReference type="FunFam" id="3.40.1440.10:FF:000001">
    <property type="entry name" value="UvrABC system protein C"/>
    <property type="match status" value="1"/>
</dbReference>
<dbReference type="InterPro" id="IPR035901">
    <property type="entry name" value="GIY-YIG_endonuc_sf"/>
</dbReference>
<dbReference type="Proteomes" id="UP000290174">
    <property type="component" value="Unassembled WGS sequence"/>
</dbReference>